<dbReference type="Proteomes" id="UP000578077">
    <property type="component" value="Unassembled WGS sequence"/>
</dbReference>
<proteinExistence type="predicted"/>
<dbReference type="RefSeq" id="WP_312862677.1">
    <property type="nucleotide sequence ID" value="NZ_BAABKT010000038.1"/>
</dbReference>
<protein>
    <recommendedName>
        <fullName evidence="4">CRISPR-associated protein</fullName>
    </recommendedName>
</protein>
<sequence>MTAADPFPADPRPTDDGAGRYAAEPDTPAYLLLDLASPAVFVGASAAGTAADSDVVTDAHGLPYLPRQRIAARMRDAAVSAVRVDPALLPAAKALFGASRMHGPGRILRISHAAPCEPVRAAVAWALEQRGGDGPDGTGGTGDAAGTLVRAVTDAFTSVESGVAVDGAGAPDDTRLRTVRVVDPGLRLTAPLRWTRTPDPVEVRCLARAALAFTQAGLKAGRGRGRVDVRLAADAGTDADTAHARTLAWADVDAGPESGGTVRERGV</sequence>
<keyword evidence="3" id="KW-1185">Reference proteome</keyword>
<gene>
    <name evidence="2" type="ORF">HNR25_004411</name>
</gene>
<reference evidence="2 3" key="1">
    <citation type="submission" date="2020-08" db="EMBL/GenBank/DDBJ databases">
        <title>Sequencing the genomes of 1000 actinobacteria strains.</title>
        <authorList>
            <person name="Klenk H.-P."/>
        </authorList>
    </citation>
    <scope>NUCLEOTIDE SEQUENCE [LARGE SCALE GENOMIC DNA]</scope>
    <source>
        <strain evidence="2 3">DSM 44593</strain>
    </source>
</reference>
<dbReference type="AlphaFoldDB" id="A0A841EJY3"/>
<dbReference type="EMBL" id="JACHLY010000001">
    <property type="protein sequence ID" value="MBB6000660.1"/>
    <property type="molecule type" value="Genomic_DNA"/>
</dbReference>
<feature type="region of interest" description="Disordered" evidence="1">
    <location>
        <begin position="1"/>
        <end position="23"/>
    </location>
</feature>
<evidence type="ECO:0008006" key="4">
    <source>
        <dbReference type="Google" id="ProtNLM"/>
    </source>
</evidence>
<evidence type="ECO:0000256" key="1">
    <source>
        <dbReference type="SAM" id="MobiDB-lite"/>
    </source>
</evidence>
<organism evidence="2 3">
    <name type="scientific">Streptomonospora salina</name>
    <dbReference type="NCBI Taxonomy" id="104205"/>
    <lineage>
        <taxon>Bacteria</taxon>
        <taxon>Bacillati</taxon>
        <taxon>Actinomycetota</taxon>
        <taxon>Actinomycetes</taxon>
        <taxon>Streptosporangiales</taxon>
        <taxon>Nocardiopsidaceae</taxon>
        <taxon>Streptomonospora</taxon>
    </lineage>
</organism>
<evidence type="ECO:0000313" key="3">
    <source>
        <dbReference type="Proteomes" id="UP000578077"/>
    </source>
</evidence>
<name>A0A841EJY3_9ACTN</name>
<comment type="caution">
    <text evidence="2">The sequence shown here is derived from an EMBL/GenBank/DDBJ whole genome shotgun (WGS) entry which is preliminary data.</text>
</comment>
<evidence type="ECO:0000313" key="2">
    <source>
        <dbReference type="EMBL" id="MBB6000660.1"/>
    </source>
</evidence>
<accession>A0A841EJY3</accession>